<dbReference type="Gene3D" id="1.10.10.350">
    <property type="match status" value="1"/>
</dbReference>
<dbReference type="InterPro" id="IPR020751">
    <property type="entry name" value="aa-tRNA-synth_I_codon-bd_sub2"/>
</dbReference>
<dbReference type="FunFam" id="3.40.50.620:FF:000007">
    <property type="entry name" value="Glutamate--tRNA ligase"/>
    <property type="match status" value="1"/>
</dbReference>
<reference evidence="13 14" key="1">
    <citation type="submission" date="2017-10" db="EMBL/GenBank/DDBJ databases">
        <title>Novel microbial diversity and functional potential in the marine mammal oral microbiome.</title>
        <authorList>
            <person name="Dudek N.K."/>
            <person name="Sun C.L."/>
            <person name="Burstein D."/>
            <person name="Kantor R.S."/>
            <person name="Aliaga Goltsman D.S."/>
            <person name="Bik E.M."/>
            <person name="Thomas B.C."/>
            <person name="Banfield J.F."/>
            <person name="Relman D.A."/>
        </authorList>
    </citation>
    <scope>NUCLEOTIDE SEQUENCE [LARGE SCALE GENOMIC DNA]</scope>
    <source>
        <strain evidence="13">DOLZORAL124_49_17</strain>
    </source>
</reference>
<keyword evidence="8 10" id="KW-0648">Protein biosynthesis</keyword>
<dbReference type="InterPro" id="IPR014729">
    <property type="entry name" value="Rossmann-like_a/b/a_fold"/>
</dbReference>
<evidence type="ECO:0000256" key="2">
    <source>
        <dbReference type="ARBA" id="ARBA00007894"/>
    </source>
</evidence>
<dbReference type="PRINTS" id="PR00987">
    <property type="entry name" value="TRNASYNTHGLU"/>
</dbReference>
<dbReference type="InterPro" id="IPR049940">
    <property type="entry name" value="GluQ/Sye"/>
</dbReference>
<keyword evidence="7 10" id="KW-0067">ATP-binding</keyword>
<accession>A0A2G6E7G5</accession>
<dbReference type="GO" id="GO:0004818">
    <property type="term" value="F:glutamate-tRNA ligase activity"/>
    <property type="evidence" value="ECO:0007669"/>
    <property type="project" value="UniProtKB-UniRule"/>
</dbReference>
<dbReference type="PANTHER" id="PTHR43311:SF2">
    <property type="entry name" value="GLUTAMATE--TRNA LIGASE, MITOCHONDRIAL-RELATED"/>
    <property type="match status" value="1"/>
</dbReference>
<feature type="domain" description="Glutamyl/glutaminyl-tRNA synthetase class Ib catalytic" evidence="11">
    <location>
        <begin position="2"/>
        <end position="303"/>
    </location>
</feature>
<dbReference type="AlphaFoldDB" id="A0A2G6E7G5"/>
<keyword evidence="6 10" id="KW-0547">Nucleotide-binding</keyword>
<dbReference type="InterPro" id="IPR020058">
    <property type="entry name" value="Glu/Gln-tRNA-synth_Ib_cat-dom"/>
</dbReference>
<comment type="similarity">
    <text evidence="2 10">Belongs to the class-I aminoacyl-tRNA synthetase family. Glutamate--tRNA ligase type 1 subfamily.</text>
</comment>
<evidence type="ECO:0000259" key="11">
    <source>
        <dbReference type="Pfam" id="PF00749"/>
    </source>
</evidence>
<keyword evidence="9 10" id="KW-0030">Aminoacyl-tRNA synthetase</keyword>
<keyword evidence="4 10" id="KW-0963">Cytoplasm</keyword>
<keyword evidence="10" id="KW-0862">Zinc</keyword>
<evidence type="ECO:0000313" key="14">
    <source>
        <dbReference type="Proteomes" id="UP000229740"/>
    </source>
</evidence>
<dbReference type="GO" id="GO:0000049">
    <property type="term" value="F:tRNA binding"/>
    <property type="evidence" value="ECO:0007669"/>
    <property type="project" value="InterPro"/>
</dbReference>
<dbReference type="InterPro" id="IPR008925">
    <property type="entry name" value="aa_tRNA-synth_I_cd-bd_sf"/>
</dbReference>
<evidence type="ECO:0000256" key="8">
    <source>
        <dbReference type="ARBA" id="ARBA00022917"/>
    </source>
</evidence>
<evidence type="ECO:0000256" key="3">
    <source>
        <dbReference type="ARBA" id="ARBA00011245"/>
    </source>
</evidence>
<evidence type="ECO:0000313" key="13">
    <source>
        <dbReference type="EMBL" id="PID57995.1"/>
    </source>
</evidence>
<dbReference type="GO" id="GO:0006424">
    <property type="term" value="P:glutamyl-tRNA aminoacylation"/>
    <property type="evidence" value="ECO:0007669"/>
    <property type="project" value="UniProtKB-UniRule"/>
</dbReference>
<dbReference type="InterPro" id="IPR004527">
    <property type="entry name" value="Glu-tRNA-ligase_bac/mito"/>
</dbReference>
<dbReference type="InterPro" id="IPR000924">
    <property type="entry name" value="Glu/Gln-tRNA-synth"/>
</dbReference>
<comment type="caution">
    <text evidence="13">The sequence shown here is derived from an EMBL/GenBank/DDBJ whole genome shotgun (WGS) entry which is preliminary data.</text>
</comment>
<comment type="function">
    <text evidence="10">Catalyzes the attachment of glutamate to tRNA(Glu) in a two-step reaction: glutamate is first activated by ATP to form Glu-AMP and then transferred to the acceptor end of tRNA(Glu).</text>
</comment>
<dbReference type="GO" id="GO:0005524">
    <property type="term" value="F:ATP binding"/>
    <property type="evidence" value="ECO:0007669"/>
    <property type="project" value="UniProtKB-UniRule"/>
</dbReference>
<feature type="binding site" evidence="10">
    <location>
        <position position="129"/>
    </location>
    <ligand>
        <name>Zn(2+)</name>
        <dbReference type="ChEBI" id="CHEBI:29105"/>
    </ligand>
</feature>
<feature type="binding site" evidence="10">
    <location>
        <position position="124"/>
    </location>
    <ligand>
        <name>Zn(2+)</name>
        <dbReference type="ChEBI" id="CHEBI:29105"/>
    </ligand>
</feature>
<dbReference type="InterPro" id="IPR033910">
    <property type="entry name" value="GluRS_core"/>
</dbReference>
<evidence type="ECO:0000256" key="5">
    <source>
        <dbReference type="ARBA" id="ARBA00022598"/>
    </source>
</evidence>
<gene>
    <name evidence="10" type="primary">gltX</name>
    <name evidence="13" type="ORF">CSB45_04705</name>
</gene>
<comment type="catalytic activity">
    <reaction evidence="10">
        <text>tRNA(Glu) + L-glutamate + ATP = L-glutamyl-tRNA(Glu) + AMP + diphosphate</text>
        <dbReference type="Rhea" id="RHEA:23540"/>
        <dbReference type="Rhea" id="RHEA-COMP:9663"/>
        <dbReference type="Rhea" id="RHEA-COMP:9680"/>
        <dbReference type="ChEBI" id="CHEBI:29985"/>
        <dbReference type="ChEBI" id="CHEBI:30616"/>
        <dbReference type="ChEBI" id="CHEBI:33019"/>
        <dbReference type="ChEBI" id="CHEBI:78442"/>
        <dbReference type="ChEBI" id="CHEBI:78520"/>
        <dbReference type="ChEBI" id="CHEBI:456215"/>
        <dbReference type="EC" id="6.1.1.17"/>
    </reaction>
</comment>
<feature type="binding site" evidence="10">
    <location>
        <position position="97"/>
    </location>
    <ligand>
        <name>Zn(2+)</name>
        <dbReference type="ChEBI" id="CHEBI:29105"/>
    </ligand>
</feature>
<organism evidence="13 14">
    <name type="scientific">candidate division KSB3 bacterium</name>
    <dbReference type="NCBI Taxonomy" id="2044937"/>
    <lineage>
        <taxon>Bacteria</taxon>
        <taxon>candidate division KSB3</taxon>
    </lineage>
</organism>
<comment type="subunit">
    <text evidence="3 10">Monomer.</text>
</comment>
<protein>
    <recommendedName>
        <fullName evidence="10">Glutamate--tRNA ligase</fullName>
        <ecNumber evidence="10">6.1.1.17</ecNumber>
    </recommendedName>
    <alternativeName>
        <fullName evidence="10">Glutamyl-tRNA synthetase</fullName>
        <shortName evidence="10">GluRS</shortName>
    </alternativeName>
</protein>
<feature type="domain" description="Aminoacyl-tRNA synthetase class I anticodon-binding" evidence="12">
    <location>
        <begin position="325"/>
        <end position="468"/>
    </location>
</feature>
<dbReference type="GO" id="GO:0008270">
    <property type="term" value="F:zinc ion binding"/>
    <property type="evidence" value="ECO:0007669"/>
    <property type="project" value="UniProtKB-UniRule"/>
</dbReference>
<dbReference type="Pfam" id="PF00749">
    <property type="entry name" value="tRNA-synt_1c"/>
    <property type="match status" value="1"/>
</dbReference>
<feature type="binding site" evidence="10">
    <location>
        <position position="99"/>
    </location>
    <ligand>
        <name>Zn(2+)</name>
        <dbReference type="ChEBI" id="CHEBI:29105"/>
    </ligand>
</feature>
<dbReference type="EC" id="6.1.1.17" evidence="10"/>
<name>A0A2G6E7G5_9BACT</name>
<dbReference type="InterPro" id="IPR045462">
    <property type="entry name" value="aa-tRNA-synth_I_cd-bd"/>
</dbReference>
<dbReference type="CDD" id="cd00808">
    <property type="entry name" value="GluRS_core"/>
    <property type="match status" value="1"/>
</dbReference>
<dbReference type="SUPFAM" id="SSF48163">
    <property type="entry name" value="An anticodon-binding domain of class I aminoacyl-tRNA synthetases"/>
    <property type="match status" value="1"/>
</dbReference>
<evidence type="ECO:0000256" key="10">
    <source>
        <dbReference type="HAMAP-Rule" id="MF_00022"/>
    </source>
</evidence>
<feature type="short sequence motif" description="'HIGH' region" evidence="10">
    <location>
        <begin position="8"/>
        <end position="18"/>
    </location>
</feature>
<evidence type="ECO:0000256" key="7">
    <source>
        <dbReference type="ARBA" id="ARBA00022840"/>
    </source>
</evidence>
<keyword evidence="5 10" id="KW-0436">Ligase</keyword>
<dbReference type="NCBIfam" id="TIGR00464">
    <property type="entry name" value="gltX_bact"/>
    <property type="match status" value="1"/>
</dbReference>
<keyword evidence="10" id="KW-0479">Metal-binding</keyword>
<dbReference type="Proteomes" id="UP000229740">
    <property type="component" value="Unassembled WGS sequence"/>
</dbReference>
<dbReference type="SUPFAM" id="SSF52374">
    <property type="entry name" value="Nucleotidylyl transferase"/>
    <property type="match status" value="1"/>
</dbReference>
<feature type="short sequence motif" description="'KMSKS' region" evidence="10">
    <location>
        <begin position="235"/>
        <end position="239"/>
    </location>
</feature>
<dbReference type="Gene3D" id="3.40.50.620">
    <property type="entry name" value="HUPs"/>
    <property type="match status" value="1"/>
</dbReference>
<evidence type="ECO:0000259" key="12">
    <source>
        <dbReference type="Pfam" id="PF19269"/>
    </source>
</evidence>
<dbReference type="EMBL" id="PDPS01000024">
    <property type="protein sequence ID" value="PID57995.1"/>
    <property type="molecule type" value="Genomic_DNA"/>
</dbReference>
<evidence type="ECO:0000256" key="1">
    <source>
        <dbReference type="ARBA" id="ARBA00004496"/>
    </source>
</evidence>
<evidence type="ECO:0000256" key="4">
    <source>
        <dbReference type="ARBA" id="ARBA00022490"/>
    </source>
</evidence>
<dbReference type="GO" id="GO:0005829">
    <property type="term" value="C:cytosol"/>
    <property type="evidence" value="ECO:0007669"/>
    <property type="project" value="TreeGrafter"/>
</dbReference>
<proteinExistence type="inferred from homology"/>
<dbReference type="PANTHER" id="PTHR43311">
    <property type="entry name" value="GLUTAMATE--TRNA LIGASE"/>
    <property type="match status" value="1"/>
</dbReference>
<feature type="binding site" evidence="10">
    <location>
        <position position="238"/>
    </location>
    <ligand>
        <name>ATP</name>
        <dbReference type="ChEBI" id="CHEBI:30616"/>
    </ligand>
</feature>
<comment type="cofactor">
    <cofactor evidence="10">
        <name>Zn(2+)</name>
        <dbReference type="ChEBI" id="CHEBI:29105"/>
    </cofactor>
    <text evidence="10">Binds 1 zinc ion per subunit.</text>
</comment>
<evidence type="ECO:0000256" key="6">
    <source>
        <dbReference type="ARBA" id="ARBA00022741"/>
    </source>
</evidence>
<comment type="subcellular location">
    <subcellularLocation>
        <location evidence="1 10">Cytoplasm</location>
    </subcellularLocation>
</comment>
<dbReference type="HAMAP" id="MF_00022">
    <property type="entry name" value="Glu_tRNA_synth_type1"/>
    <property type="match status" value="1"/>
</dbReference>
<dbReference type="Pfam" id="PF19269">
    <property type="entry name" value="Anticodon_2"/>
    <property type="match status" value="1"/>
</dbReference>
<sequence>MIRTRFAPSPTGYLHIGAVRTALFCWLFARRHQGRVVLRIEDTDAVRSTQEAIQVILDGMNWLGLDWDEGPFYQTEHYDLYRQEAARLLREGKAYKCYCTPEELEAKRQRAIEEGRTPRYDRTCRERSDLPDDRPFTLRFKTPLEGATTVTDVVQGEVTFRHEDLDDLIIQRTDGSPTYNFCVVVDDARMKISHVIRGNDHLSNTPKQILLYNALGAPVPHFAHIPLILGKDRSKLSKRHAATSVLSYRDGGYLPEALVNYLVRLGWSHGDQEIFTLQEMIENFSLEGVGKSSGIFDTEKLLWLNHHYIKKADPKRLAFLLLPLLKERYEVLYSPVTGDTVDENSPWLWQLIEFQKERSKTLIEMADALGYYFVDNLVYDEKAAQKNLRPVAADLMEEFLPRLEAIETFTTATLEDTMRQFLEIQGIKMVKIAQPIRVSITGGSASPGLFDVMVALGKDTVLKRIRQAVEWIRTKR</sequence>
<evidence type="ECO:0000256" key="9">
    <source>
        <dbReference type="ARBA" id="ARBA00023146"/>
    </source>
</evidence>